<reference evidence="13 14" key="1">
    <citation type="journal article" date="2019" name="Fungal Biol. Biotechnol.">
        <title>Draft genome sequence of fastidious pathogen Ceratobasidium theobromae, which causes vascular-streak dieback in Theobroma cacao.</title>
        <authorList>
            <person name="Ali S.S."/>
            <person name="Asman A."/>
            <person name="Shao J."/>
            <person name="Firmansyah A.P."/>
            <person name="Susilo A.W."/>
            <person name="Rosmana A."/>
            <person name="McMahon P."/>
            <person name="Junaid M."/>
            <person name="Guest D."/>
            <person name="Kheng T.Y."/>
            <person name="Meinhardt L.W."/>
            <person name="Bailey B.A."/>
        </authorList>
    </citation>
    <scope>NUCLEOTIDE SEQUENCE [LARGE SCALE GENOMIC DNA]</scope>
    <source>
        <strain evidence="13 14">CT2</strain>
    </source>
</reference>
<keyword evidence="6 11" id="KW-1133">Transmembrane helix</keyword>
<keyword evidence="4 9" id="KW-0812">Transmembrane</keyword>
<dbReference type="PANTHER" id="PTHR12560:SF11">
    <property type="entry name" value="CERAMIDE SYNTHASE LAC1-RELATED"/>
    <property type="match status" value="1"/>
</dbReference>
<evidence type="ECO:0000256" key="6">
    <source>
        <dbReference type="ARBA" id="ARBA00022989"/>
    </source>
</evidence>
<feature type="region of interest" description="Disordered" evidence="10">
    <location>
        <begin position="428"/>
        <end position="449"/>
    </location>
</feature>
<feature type="domain" description="TLC" evidence="12">
    <location>
        <begin position="200"/>
        <end position="420"/>
    </location>
</feature>
<evidence type="ECO:0000256" key="1">
    <source>
        <dbReference type="ARBA" id="ARBA00004477"/>
    </source>
</evidence>
<evidence type="ECO:0000256" key="11">
    <source>
        <dbReference type="SAM" id="Phobius"/>
    </source>
</evidence>
<evidence type="ECO:0000313" key="13">
    <source>
        <dbReference type="EMBL" id="KAB5592084.1"/>
    </source>
</evidence>
<evidence type="ECO:0000256" key="4">
    <source>
        <dbReference type="ARBA" id="ARBA00022692"/>
    </source>
</evidence>
<feature type="region of interest" description="Disordered" evidence="10">
    <location>
        <begin position="1"/>
        <end position="24"/>
    </location>
</feature>
<sequence length="449" mass="52316">MSESDSSTRLRVSKNRSRPRSSSIQDALGSIEHDPTHHIASAMLDGTSDLAPSTSPNINSLANNAKLKLGDGKRRGVRLPGSGATRKEPSGLWHDIKTMRWMREPASSLKLLLIPLVLYGNFELATQYILQRPYQNPFAPLLFISHHLPDSPPSDPQYGKGLMDLAFLTYYVIFFSFVRQSVTIHIIRPLAKSLGIRKEAKLDRFAEQGYAVLYFGVFGSLGLYIMSQMPTWWFRTEHFWLEYPHWRMTPLMKSYYLLQTSYWVQQLLVLILGLEKPRKDFVELVIHHFVTIFLVSASYIVNLTWIGNAVFVTMDVSDVFLALSKIFNYLKMNKTKVISFGWFTIVWRQVSYTRHWLNFVVLWSVWFQFDLIPDQRWDPSAELFMPWFFKYMVFAPICLLQLVNLFWYFLIWRILIRAIFATNLDKVDDDRSDNECDGDNEDEGDEKNN</sequence>
<dbReference type="Proteomes" id="UP000383932">
    <property type="component" value="Unassembled WGS sequence"/>
</dbReference>
<evidence type="ECO:0000256" key="9">
    <source>
        <dbReference type="PROSITE-ProRule" id="PRU00205"/>
    </source>
</evidence>
<keyword evidence="3" id="KW-0808">Transferase</keyword>
<keyword evidence="8" id="KW-0325">Glycoprotein</keyword>
<dbReference type="OrthoDB" id="3053196at2759"/>
<comment type="caution">
    <text evidence="13">The sequence shown here is derived from an EMBL/GenBank/DDBJ whole genome shotgun (WGS) entry which is preliminary data.</text>
</comment>
<evidence type="ECO:0000256" key="8">
    <source>
        <dbReference type="ARBA" id="ARBA00023180"/>
    </source>
</evidence>
<feature type="transmembrane region" description="Helical" evidence="11">
    <location>
        <begin position="212"/>
        <end position="234"/>
    </location>
</feature>
<dbReference type="GO" id="GO:0050291">
    <property type="term" value="F:sphingosine N-acyltransferase activity"/>
    <property type="evidence" value="ECO:0007669"/>
    <property type="project" value="InterPro"/>
</dbReference>
<evidence type="ECO:0000256" key="5">
    <source>
        <dbReference type="ARBA" id="ARBA00022824"/>
    </source>
</evidence>
<proteinExistence type="inferred from homology"/>
<dbReference type="Pfam" id="PF03798">
    <property type="entry name" value="TRAM_LAG1_CLN8"/>
    <property type="match status" value="1"/>
</dbReference>
<dbReference type="EMBL" id="SSOP01000077">
    <property type="protein sequence ID" value="KAB5592084.1"/>
    <property type="molecule type" value="Genomic_DNA"/>
</dbReference>
<protein>
    <recommendedName>
        <fullName evidence="12">TLC domain-containing protein</fullName>
    </recommendedName>
</protein>
<keyword evidence="5" id="KW-0256">Endoplasmic reticulum</keyword>
<evidence type="ECO:0000256" key="3">
    <source>
        <dbReference type="ARBA" id="ARBA00022679"/>
    </source>
</evidence>
<dbReference type="InterPro" id="IPR016439">
    <property type="entry name" value="Lag1/Lac1-like"/>
</dbReference>
<evidence type="ECO:0000256" key="10">
    <source>
        <dbReference type="SAM" id="MobiDB-lite"/>
    </source>
</evidence>
<feature type="compositionally biased region" description="Acidic residues" evidence="10">
    <location>
        <begin position="430"/>
        <end position="449"/>
    </location>
</feature>
<feature type="compositionally biased region" description="Polar residues" evidence="10">
    <location>
        <begin position="1"/>
        <end position="10"/>
    </location>
</feature>
<organism evidence="13 14">
    <name type="scientific">Ceratobasidium theobromae</name>
    <dbReference type="NCBI Taxonomy" id="1582974"/>
    <lineage>
        <taxon>Eukaryota</taxon>
        <taxon>Fungi</taxon>
        <taxon>Dikarya</taxon>
        <taxon>Basidiomycota</taxon>
        <taxon>Agaricomycotina</taxon>
        <taxon>Agaricomycetes</taxon>
        <taxon>Cantharellales</taxon>
        <taxon>Ceratobasidiaceae</taxon>
        <taxon>Ceratobasidium</taxon>
    </lineage>
</organism>
<keyword evidence="7 9" id="KW-0472">Membrane</keyword>
<evidence type="ECO:0000256" key="2">
    <source>
        <dbReference type="ARBA" id="ARBA00009808"/>
    </source>
</evidence>
<gene>
    <name evidence="13" type="ORF">CTheo_4466</name>
</gene>
<evidence type="ECO:0000259" key="12">
    <source>
        <dbReference type="PROSITE" id="PS50922"/>
    </source>
</evidence>
<dbReference type="PROSITE" id="PS50922">
    <property type="entry name" value="TLC"/>
    <property type="match status" value="1"/>
</dbReference>
<feature type="transmembrane region" description="Helical" evidence="11">
    <location>
        <begin position="109"/>
        <end position="130"/>
    </location>
</feature>
<dbReference type="GO" id="GO:0046513">
    <property type="term" value="P:ceramide biosynthetic process"/>
    <property type="evidence" value="ECO:0007669"/>
    <property type="project" value="InterPro"/>
</dbReference>
<comment type="similarity">
    <text evidence="2">Belongs to the sphingosine N-acyltransferase family.</text>
</comment>
<dbReference type="GO" id="GO:0005789">
    <property type="term" value="C:endoplasmic reticulum membrane"/>
    <property type="evidence" value="ECO:0007669"/>
    <property type="project" value="UniProtKB-SubCell"/>
</dbReference>
<feature type="transmembrane region" description="Helical" evidence="11">
    <location>
        <begin position="389"/>
        <end position="410"/>
    </location>
</feature>
<evidence type="ECO:0000256" key="7">
    <source>
        <dbReference type="ARBA" id="ARBA00023136"/>
    </source>
</evidence>
<dbReference type="InterPro" id="IPR006634">
    <property type="entry name" value="TLC-dom"/>
</dbReference>
<feature type="transmembrane region" description="Helical" evidence="11">
    <location>
        <begin position="351"/>
        <end position="369"/>
    </location>
</feature>
<dbReference type="SMART" id="SM00724">
    <property type="entry name" value="TLC"/>
    <property type="match status" value="1"/>
</dbReference>
<evidence type="ECO:0000313" key="14">
    <source>
        <dbReference type="Proteomes" id="UP000383932"/>
    </source>
</evidence>
<feature type="transmembrane region" description="Helical" evidence="11">
    <location>
        <begin position="281"/>
        <end position="300"/>
    </location>
</feature>
<name>A0A5N5QKC6_9AGAM</name>
<dbReference type="AlphaFoldDB" id="A0A5N5QKC6"/>
<dbReference type="PANTHER" id="PTHR12560">
    <property type="entry name" value="LONGEVITY ASSURANCE FACTOR 1 LAG1"/>
    <property type="match status" value="1"/>
</dbReference>
<comment type="subcellular location">
    <subcellularLocation>
        <location evidence="1">Endoplasmic reticulum membrane</location>
        <topology evidence="1">Multi-pass membrane protein</topology>
    </subcellularLocation>
</comment>
<keyword evidence="14" id="KW-1185">Reference proteome</keyword>
<accession>A0A5N5QKC6</accession>